<dbReference type="RefSeq" id="XP_012337739.1">
    <property type="nucleotide sequence ID" value="XM_012482316.1"/>
</dbReference>
<evidence type="ECO:0000313" key="1">
    <source>
        <dbReference type="EMBL" id="KJP85677.1"/>
    </source>
</evidence>
<name>A0A0D9QFU6_PLAFR</name>
<reference evidence="1 2" key="1">
    <citation type="submission" date="2014-03" db="EMBL/GenBank/DDBJ databases">
        <title>The Genome Sequence of Plasmodium fragile nilgiri.</title>
        <authorList>
            <consortium name="The Broad Institute Genomics Platform"/>
            <consortium name="The Broad Institute Genome Sequencing Center for Infectious Disease"/>
            <person name="Neafsey D."/>
            <person name="Duraisingh M."/>
            <person name="Young S.K."/>
            <person name="Zeng Q."/>
            <person name="Gargeya S."/>
            <person name="Abouelleil A."/>
            <person name="Alvarado L."/>
            <person name="Chapman S.B."/>
            <person name="Gainer-Dewar J."/>
            <person name="Goldberg J."/>
            <person name="Griggs A."/>
            <person name="Gujja S."/>
            <person name="Hansen M."/>
            <person name="Howarth C."/>
            <person name="Imamovic A."/>
            <person name="Larimer J."/>
            <person name="Pearson M."/>
            <person name="Poon T.W."/>
            <person name="Priest M."/>
            <person name="Roberts A."/>
            <person name="Saif S."/>
            <person name="Shea T."/>
            <person name="Sykes S."/>
            <person name="Wortman J."/>
            <person name="Nusbaum C."/>
            <person name="Birren B."/>
        </authorList>
    </citation>
    <scope>NUCLEOTIDE SEQUENCE [LARGE SCALE GENOMIC DNA]</scope>
    <source>
        <strain evidence="2">nilgiri</strain>
    </source>
</reference>
<proteinExistence type="predicted"/>
<organism evidence="1 2">
    <name type="scientific">Plasmodium fragile</name>
    <dbReference type="NCBI Taxonomy" id="5857"/>
    <lineage>
        <taxon>Eukaryota</taxon>
        <taxon>Sar</taxon>
        <taxon>Alveolata</taxon>
        <taxon>Apicomplexa</taxon>
        <taxon>Aconoidasida</taxon>
        <taxon>Haemosporida</taxon>
        <taxon>Plasmodiidae</taxon>
        <taxon>Plasmodium</taxon>
        <taxon>Plasmodium (Plasmodium)</taxon>
    </lineage>
</organism>
<dbReference type="Proteomes" id="UP000054561">
    <property type="component" value="Unassembled WGS sequence"/>
</dbReference>
<dbReference type="GeneID" id="24270022"/>
<dbReference type="EMBL" id="KQ001716">
    <property type="protein sequence ID" value="KJP85677.1"/>
    <property type="molecule type" value="Genomic_DNA"/>
</dbReference>
<evidence type="ECO:0000313" key="2">
    <source>
        <dbReference type="Proteomes" id="UP000054561"/>
    </source>
</evidence>
<dbReference type="AlphaFoldDB" id="A0A0D9QFU6"/>
<gene>
    <name evidence="1" type="ORF">AK88_04708</name>
</gene>
<keyword evidence="2" id="KW-1185">Reference proteome</keyword>
<accession>A0A0D9QFU6</accession>
<dbReference type="VEuPathDB" id="PlasmoDB:AK88_04708"/>
<sequence length="99" mass="11407">MVSASKKRKAEQILKDEPRNAWNKATNSFSRGKTGDGNFFITEDANEWNAMSPLGTPIGQPLKKFENKLTFNKSVALCYMFIFKKYKTIDHSNYKYWSG</sequence>
<protein>
    <submittedName>
        <fullName evidence="1">Uncharacterized protein</fullName>
    </submittedName>
</protein>